<name>A0A9W4SA98_9GLOM</name>
<accession>A0A9W4SA98</accession>
<gene>
    <name evidence="1" type="ORF">FWILDA_LOCUS181</name>
</gene>
<dbReference type="EMBL" id="CAMKVN010000011">
    <property type="protein sequence ID" value="CAI2161696.1"/>
    <property type="molecule type" value="Genomic_DNA"/>
</dbReference>
<comment type="caution">
    <text evidence="1">The sequence shown here is derived from an EMBL/GenBank/DDBJ whole genome shotgun (WGS) entry which is preliminary data.</text>
</comment>
<dbReference type="AlphaFoldDB" id="A0A9W4SA98"/>
<sequence length="263" mass="30053">MKNFKKIISKKKGKSTIITTTSKTVNGDAVNVEGISAGNAEGTSANTKQKNMVTTEENQIIEGLDSLILDNPPETLNSLRAYEKKAANVFIDRMGNNFRWPTSMPQCTREQVFWTFTDNEVLEDDQEYGLNSIYFYDCLDKGLFNDHKEDWVLVYKQRIVEYGEKKTRQQRGDLDLEMPGVLYVPIDSLLLRVKRVGADDTRSFMLPYQFIDTKNANKHYKTVLYTGTPESILLYEVRAYLRNAGWARDSVPTTGYGPPARLF</sequence>
<reference evidence="1" key="1">
    <citation type="submission" date="2022-08" db="EMBL/GenBank/DDBJ databases">
        <authorList>
            <person name="Kallberg Y."/>
            <person name="Tangrot J."/>
            <person name="Rosling A."/>
        </authorList>
    </citation>
    <scope>NUCLEOTIDE SEQUENCE</scope>
    <source>
        <strain evidence="1">Wild A</strain>
    </source>
</reference>
<dbReference type="Proteomes" id="UP001153678">
    <property type="component" value="Unassembled WGS sequence"/>
</dbReference>
<proteinExistence type="predicted"/>
<protein>
    <submittedName>
        <fullName evidence="1">8616_t:CDS:1</fullName>
    </submittedName>
</protein>
<dbReference type="OrthoDB" id="2430512at2759"/>
<keyword evidence="2" id="KW-1185">Reference proteome</keyword>
<organism evidence="1 2">
    <name type="scientific">Funneliformis geosporum</name>
    <dbReference type="NCBI Taxonomy" id="1117311"/>
    <lineage>
        <taxon>Eukaryota</taxon>
        <taxon>Fungi</taxon>
        <taxon>Fungi incertae sedis</taxon>
        <taxon>Mucoromycota</taxon>
        <taxon>Glomeromycotina</taxon>
        <taxon>Glomeromycetes</taxon>
        <taxon>Glomerales</taxon>
        <taxon>Glomeraceae</taxon>
        <taxon>Funneliformis</taxon>
    </lineage>
</organism>
<evidence type="ECO:0000313" key="2">
    <source>
        <dbReference type="Proteomes" id="UP001153678"/>
    </source>
</evidence>
<evidence type="ECO:0000313" key="1">
    <source>
        <dbReference type="EMBL" id="CAI2161696.1"/>
    </source>
</evidence>